<sequence>MTRPLKLALEKLESVQVPVDIYPIFSTVNEISE</sequence>
<evidence type="ECO:0000313" key="1">
    <source>
        <dbReference type="EMBL" id="ABK92939.1"/>
    </source>
</evidence>
<protein>
    <submittedName>
        <fullName evidence="1">Uncharacterized protein</fullName>
    </submittedName>
</protein>
<dbReference type="EMBL" id="EF144720">
    <property type="protein sequence ID" value="ABK92939.1"/>
    <property type="molecule type" value="mRNA"/>
</dbReference>
<dbReference type="AlphaFoldDB" id="A9P986"/>
<name>A9P986_POPTR</name>
<proteinExistence type="evidence at transcript level"/>
<reference evidence="1" key="1">
    <citation type="journal article" date="2008" name="BMC Genomics">
        <title>Analysis of 4,664 high-quality sequence-finished poplar full-length cDNA clones and their utility for the discovery of genes responding to insect feeding.</title>
        <authorList>
            <person name="Ralph S.G."/>
            <person name="Chun H.J."/>
            <person name="Cooper D."/>
            <person name="Kirkpatrick R."/>
            <person name="Kolosova N."/>
            <person name="Gunter L."/>
            <person name="Tuskan G.A."/>
            <person name="Douglas C.J."/>
            <person name="Holt R.A."/>
            <person name="Jones S.J."/>
            <person name="Marra M.A."/>
            <person name="Bohlmann J."/>
        </authorList>
    </citation>
    <scope>NUCLEOTIDE SEQUENCE</scope>
    <source>
        <tissue evidence="1">Phloem and cambium</tissue>
    </source>
</reference>
<accession>A9P986</accession>
<dbReference type="HOGENOM" id="CLU_020444_0_0_1"/>
<organism evidence="1">
    <name type="scientific">Populus trichocarpa</name>
    <name type="common">Western balsam poplar</name>
    <name type="synonym">Populus balsamifera subsp. trichocarpa</name>
    <dbReference type="NCBI Taxonomy" id="3694"/>
    <lineage>
        <taxon>Eukaryota</taxon>
        <taxon>Viridiplantae</taxon>
        <taxon>Streptophyta</taxon>
        <taxon>Embryophyta</taxon>
        <taxon>Tracheophyta</taxon>
        <taxon>Spermatophyta</taxon>
        <taxon>Magnoliopsida</taxon>
        <taxon>eudicotyledons</taxon>
        <taxon>Gunneridae</taxon>
        <taxon>Pentapetalae</taxon>
        <taxon>rosids</taxon>
        <taxon>fabids</taxon>
        <taxon>Malpighiales</taxon>
        <taxon>Salicaceae</taxon>
        <taxon>Saliceae</taxon>
        <taxon>Populus</taxon>
    </lineage>
</organism>